<gene>
    <name evidence="1" type="ORF">LMG23994_06503</name>
</gene>
<dbReference type="EMBL" id="CAJZAF010000057">
    <property type="protein sequence ID" value="CAG9187022.1"/>
    <property type="molecule type" value="Genomic_DNA"/>
</dbReference>
<sequence length="131" mass="14636">MVRMTPPLSGTSQRIRSDMTFRLNGGAVSTSPPGTGPNSRRFEPIALSRLGCEVGALRQVFGQDQHLVRCQLRQHGCDARIVQMVQHLSQEDDEALRYVIGDTWNACNVAFYSDDRPSTLFSHGGYRLSPW</sequence>
<evidence type="ECO:0000313" key="2">
    <source>
        <dbReference type="Proteomes" id="UP000701702"/>
    </source>
</evidence>
<protein>
    <submittedName>
        <fullName evidence="1">Uncharacterized protein</fullName>
    </submittedName>
</protein>
<evidence type="ECO:0000313" key="1">
    <source>
        <dbReference type="EMBL" id="CAG9187022.1"/>
    </source>
</evidence>
<accession>A0ABM8Y2N7</accession>
<reference evidence="1 2" key="1">
    <citation type="submission" date="2021-08" db="EMBL/GenBank/DDBJ databases">
        <authorList>
            <person name="Peeters C."/>
        </authorList>
    </citation>
    <scope>NUCLEOTIDE SEQUENCE [LARGE SCALE GENOMIC DNA]</scope>
    <source>
        <strain evidence="1 2">LMG 23994</strain>
    </source>
</reference>
<keyword evidence="2" id="KW-1185">Reference proteome</keyword>
<organism evidence="1 2">
    <name type="scientific">Cupriavidus pinatubonensis</name>
    <dbReference type="NCBI Taxonomy" id="248026"/>
    <lineage>
        <taxon>Bacteria</taxon>
        <taxon>Pseudomonadati</taxon>
        <taxon>Pseudomonadota</taxon>
        <taxon>Betaproteobacteria</taxon>
        <taxon>Burkholderiales</taxon>
        <taxon>Burkholderiaceae</taxon>
        <taxon>Cupriavidus</taxon>
    </lineage>
</organism>
<name>A0ABM8Y2N7_9BURK</name>
<comment type="caution">
    <text evidence="1">The sequence shown here is derived from an EMBL/GenBank/DDBJ whole genome shotgun (WGS) entry which is preliminary data.</text>
</comment>
<proteinExistence type="predicted"/>
<dbReference type="Proteomes" id="UP000701702">
    <property type="component" value="Unassembled WGS sequence"/>
</dbReference>